<evidence type="ECO:0000256" key="3">
    <source>
        <dbReference type="ARBA" id="ARBA00022833"/>
    </source>
</evidence>
<keyword evidence="1" id="KW-0479">Metal-binding</keyword>
<keyword evidence="3" id="KW-0862">Zinc</keyword>
<dbReference type="KEGG" id="soe:110789221"/>
<feature type="compositionally biased region" description="Low complexity" evidence="5">
    <location>
        <begin position="69"/>
        <end position="84"/>
    </location>
</feature>
<evidence type="ECO:0000313" key="8">
    <source>
        <dbReference type="RefSeq" id="XP_021849558.2"/>
    </source>
</evidence>
<dbReference type="InterPro" id="IPR036893">
    <property type="entry name" value="SBP_sf"/>
</dbReference>
<reference evidence="8" key="2">
    <citation type="submission" date="2025-08" db="UniProtKB">
        <authorList>
            <consortium name="RefSeq"/>
        </authorList>
    </citation>
    <scope>IDENTIFICATION</scope>
    <source>
        <tissue evidence="8">Leaf</tissue>
    </source>
</reference>
<dbReference type="InterPro" id="IPR044817">
    <property type="entry name" value="SBP-like"/>
</dbReference>
<keyword evidence="2 4" id="KW-0863">Zinc-finger</keyword>
<dbReference type="PANTHER" id="PTHR31251">
    <property type="entry name" value="SQUAMOSA PROMOTER-BINDING-LIKE PROTEIN 4"/>
    <property type="match status" value="1"/>
</dbReference>
<dbReference type="RefSeq" id="XP_021849558.2">
    <property type="nucleotide sequence ID" value="XM_021993866.2"/>
</dbReference>
<dbReference type="GO" id="GO:0000976">
    <property type="term" value="F:transcription cis-regulatory region binding"/>
    <property type="evidence" value="ECO:0000318"/>
    <property type="project" value="GO_Central"/>
</dbReference>
<feature type="region of interest" description="Disordered" evidence="5">
    <location>
        <begin position="311"/>
        <end position="332"/>
    </location>
</feature>
<accession>A0A9R0IID1</accession>
<evidence type="ECO:0000256" key="2">
    <source>
        <dbReference type="ARBA" id="ARBA00022771"/>
    </source>
</evidence>
<dbReference type="GO" id="GO:0005634">
    <property type="term" value="C:nucleus"/>
    <property type="evidence" value="ECO:0000318"/>
    <property type="project" value="GO_Central"/>
</dbReference>
<feature type="compositionally biased region" description="Low complexity" evidence="5">
    <location>
        <begin position="313"/>
        <end position="324"/>
    </location>
</feature>
<dbReference type="Proteomes" id="UP000813463">
    <property type="component" value="Chromosome 3"/>
</dbReference>
<feature type="domain" description="SBP-type" evidence="6">
    <location>
        <begin position="97"/>
        <end position="174"/>
    </location>
</feature>
<evidence type="ECO:0000256" key="1">
    <source>
        <dbReference type="ARBA" id="ARBA00022723"/>
    </source>
</evidence>
<reference evidence="7" key="1">
    <citation type="journal article" date="2021" name="Nat. Commun.">
        <title>Genomic analyses provide insights into spinach domestication and the genetic basis of agronomic traits.</title>
        <authorList>
            <person name="Cai X."/>
            <person name="Sun X."/>
            <person name="Xu C."/>
            <person name="Sun H."/>
            <person name="Wang X."/>
            <person name="Ge C."/>
            <person name="Zhang Z."/>
            <person name="Wang Q."/>
            <person name="Fei Z."/>
            <person name="Jiao C."/>
            <person name="Wang Q."/>
        </authorList>
    </citation>
    <scope>NUCLEOTIDE SEQUENCE [LARGE SCALE GENOMIC DNA]</scope>
    <source>
        <strain evidence="7">cv. Varoflay</strain>
    </source>
</reference>
<dbReference type="AlphaFoldDB" id="A0A9R0IID1"/>
<dbReference type="PANTHER" id="PTHR31251:SF208">
    <property type="entry name" value="SQUAMOSA PROMOTER-BINDING-LIKE PROTEIN 18"/>
    <property type="match status" value="1"/>
</dbReference>
<name>A0A9R0IID1_SPIOL</name>
<dbReference type="Gene3D" id="4.10.1100.10">
    <property type="entry name" value="Transcription factor, SBP-box domain"/>
    <property type="match status" value="1"/>
</dbReference>
<dbReference type="PROSITE" id="PS51141">
    <property type="entry name" value="ZF_SBP"/>
    <property type="match status" value="1"/>
</dbReference>
<dbReference type="Pfam" id="PF03110">
    <property type="entry name" value="SBP"/>
    <property type="match status" value="1"/>
</dbReference>
<keyword evidence="7" id="KW-1185">Reference proteome</keyword>
<dbReference type="GO" id="GO:0008270">
    <property type="term" value="F:zinc ion binding"/>
    <property type="evidence" value="ECO:0007669"/>
    <property type="project" value="UniProtKB-KW"/>
</dbReference>
<dbReference type="SUPFAM" id="SSF103612">
    <property type="entry name" value="SBT domain"/>
    <property type="match status" value="1"/>
</dbReference>
<sequence length="349" mass="38506">MEWDSKSCAWNGVSKLEIQDNSYHHHLATLAGSSGSGIGNMFSVDLKLGTLGDIGDVSMQNFKNSMPLSMMDSSSSPSPVLALSKRGRPRNSGAQNTVFCSVDGCASDLNQCREYHRRHKVCEKHSKTPVVTVGGKEQRFCQQCSRFHSLEEFDEVKRSCRKRLDGHNRRRRKRQPEICYMPDSAGGFLSSHTADGMLQFCCPETHTVNWPIMSQQPDMYSQNNNQETMYQPLVNGVTLTGTSRRGGLKVSPDNLGCALSLLSRYSSDICVEPGMQPTTMSSSTGQGSSSTSLHLNNSFLQLPCSQGLEDMDSSASFSSTTNTNPRSFGGFHDGFRETGSSRIFPFTWE</sequence>
<dbReference type="InterPro" id="IPR004333">
    <property type="entry name" value="SBP_dom"/>
</dbReference>
<evidence type="ECO:0000256" key="5">
    <source>
        <dbReference type="SAM" id="MobiDB-lite"/>
    </source>
</evidence>
<feature type="region of interest" description="Disordered" evidence="5">
    <location>
        <begin position="69"/>
        <end position="93"/>
    </location>
</feature>
<evidence type="ECO:0000256" key="4">
    <source>
        <dbReference type="PROSITE-ProRule" id="PRU00470"/>
    </source>
</evidence>
<dbReference type="GeneID" id="110789221"/>
<proteinExistence type="predicted"/>
<protein>
    <submittedName>
        <fullName evidence="8">Squamosa promoter-binding-like protein 18 isoform X1</fullName>
    </submittedName>
</protein>
<dbReference type="GO" id="GO:0001216">
    <property type="term" value="F:DNA-binding transcription activator activity"/>
    <property type="evidence" value="ECO:0000318"/>
    <property type="project" value="GO_Central"/>
</dbReference>
<organism evidence="7 8">
    <name type="scientific">Spinacia oleracea</name>
    <name type="common">Spinach</name>
    <dbReference type="NCBI Taxonomy" id="3562"/>
    <lineage>
        <taxon>Eukaryota</taxon>
        <taxon>Viridiplantae</taxon>
        <taxon>Streptophyta</taxon>
        <taxon>Embryophyta</taxon>
        <taxon>Tracheophyta</taxon>
        <taxon>Spermatophyta</taxon>
        <taxon>Magnoliopsida</taxon>
        <taxon>eudicotyledons</taxon>
        <taxon>Gunneridae</taxon>
        <taxon>Pentapetalae</taxon>
        <taxon>Caryophyllales</taxon>
        <taxon>Chenopodiaceae</taxon>
        <taxon>Chenopodioideae</taxon>
        <taxon>Anserineae</taxon>
        <taxon>Spinacia</taxon>
    </lineage>
</organism>
<evidence type="ECO:0000313" key="7">
    <source>
        <dbReference type="Proteomes" id="UP000813463"/>
    </source>
</evidence>
<evidence type="ECO:0000259" key="6">
    <source>
        <dbReference type="PROSITE" id="PS51141"/>
    </source>
</evidence>
<gene>
    <name evidence="8" type="primary">LOC110789221</name>
</gene>